<dbReference type="EMBL" id="BAABAJ010000003">
    <property type="protein sequence ID" value="GAA3904334.1"/>
    <property type="molecule type" value="Genomic_DNA"/>
</dbReference>
<protein>
    <submittedName>
        <fullName evidence="1">Uncharacterized protein</fullName>
    </submittedName>
</protein>
<comment type="caution">
    <text evidence="1">The sequence shown here is derived from an EMBL/GenBank/DDBJ whole genome shotgun (WGS) entry which is preliminary data.</text>
</comment>
<proteinExistence type="predicted"/>
<sequence>MSGVRVFVRQPFTRASGHDARIVQGVLDELTAAGADILTGTVAQTEESFRLTFQTRTGQEFTPSAFRAWRLGLLARAQAMVIVRTELSESGAFEIAYNSVITRAPMLFAVHTSMPITTTLLQDLNQLCPTSYVTFDHPTEIATPLRRFLRDVHLAPSVSAAALAHRLDELRLTLITTLDTADPVVAACASALVTAQGLLHLATDGPTGTDRDDDLHDALATARDLVGKVTNAIRAHSRHPTAESSRQRPQ</sequence>
<reference evidence="2" key="1">
    <citation type="journal article" date="2019" name="Int. J. Syst. Evol. Microbiol.">
        <title>The Global Catalogue of Microorganisms (GCM) 10K type strain sequencing project: providing services to taxonomists for standard genome sequencing and annotation.</title>
        <authorList>
            <consortium name="The Broad Institute Genomics Platform"/>
            <consortium name="The Broad Institute Genome Sequencing Center for Infectious Disease"/>
            <person name="Wu L."/>
            <person name="Ma J."/>
        </authorList>
    </citation>
    <scope>NUCLEOTIDE SEQUENCE [LARGE SCALE GENOMIC DNA]</scope>
    <source>
        <strain evidence="2">JCM 16956</strain>
    </source>
</reference>
<evidence type="ECO:0000313" key="2">
    <source>
        <dbReference type="Proteomes" id="UP001501000"/>
    </source>
</evidence>
<dbReference type="Proteomes" id="UP001501000">
    <property type="component" value="Unassembled WGS sequence"/>
</dbReference>
<accession>A0ABP7LNF2</accession>
<evidence type="ECO:0000313" key="1">
    <source>
        <dbReference type="EMBL" id="GAA3904334.1"/>
    </source>
</evidence>
<gene>
    <name evidence="1" type="ORF">GCM10022244_13130</name>
</gene>
<name>A0ABP7LNF2_9ACTN</name>
<keyword evidence="2" id="KW-1185">Reference proteome</keyword>
<organism evidence="1 2">
    <name type="scientific">Streptomyces gulbargensis</name>
    <dbReference type="NCBI Taxonomy" id="364901"/>
    <lineage>
        <taxon>Bacteria</taxon>
        <taxon>Bacillati</taxon>
        <taxon>Actinomycetota</taxon>
        <taxon>Actinomycetes</taxon>
        <taxon>Kitasatosporales</taxon>
        <taxon>Streptomycetaceae</taxon>
        <taxon>Streptomyces</taxon>
    </lineage>
</organism>